<accession>A0ABZ2SV93</accession>
<keyword evidence="2" id="KW-1185">Reference proteome</keyword>
<evidence type="ECO:0008006" key="3">
    <source>
        <dbReference type="Google" id="ProtNLM"/>
    </source>
</evidence>
<organism evidence="1 2">
    <name type="scientific">Candidatus Enterococcus mangumiae</name>
    <dbReference type="NCBI Taxonomy" id="2230878"/>
    <lineage>
        <taxon>Bacteria</taxon>
        <taxon>Bacillati</taxon>
        <taxon>Bacillota</taxon>
        <taxon>Bacilli</taxon>
        <taxon>Lactobacillales</taxon>
        <taxon>Enterococcaceae</taxon>
        <taxon>Enterococcus</taxon>
    </lineage>
</organism>
<gene>
    <name evidence="1" type="ORF">DOK79_001058</name>
</gene>
<evidence type="ECO:0000313" key="2">
    <source>
        <dbReference type="Proteomes" id="UP000664360"/>
    </source>
</evidence>
<name>A0ABZ2SV93_9ENTE</name>
<sequence length="473" mass="53128">MENLYVTSEITLNKTAEKRSSPIPTNTEFFSYDQRVAKKTINFQFKGEPLDLSEANIILGFDFVNAGQSVLFESADGSIKIEDPTAGKVNVMLPNDIYAYSGSVNIYVFVEFPNGQSLDYPAFSTEFQESWLDQDLGEMAQFYVKRFEDLRNLVLEQASGIDQDLTEFENRIGQIESDLAAFDIDALAKEIEEEIRATVEGRLSDIEQRLDDADFVTEESVDQTLEKFMFGAPLVREPLLDLTGKIRGSFVENVHRAGGVLSTSLPSNATGGTEITQAQYNRIATNDLTDTSINSTAANGRMHIVFTWDVLGDMKRRFPELFTFFSPQTVQEELAIIQPFVKNIQFTAYAHINSTTSYPIIGYRRMPENTGFNWEEMASHESTFNDKLTFPLELITGTTVLGHVGKAAAVLRGPERQATNQNAIRVAYAKVEYTVALSLTNLYIPKRIDQIANPTIDMFNHLAQRINDLEKRG</sequence>
<evidence type="ECO:0000313" key="1">
    <source>
        <dbReference type="EMBL" id="WYJ79518.1"/>
    </source>
</evidence>
<protein>
    <recommendedName>
        <fullName evidence="3">BppU N-terminal domain-containing protein</fullName>
    </recommendedName>
</protein>
<proteinExistence type="predicted"/>
<dbReference type="EMBL" id="CP147250">
    <property type="protein sequence ID" value="WYJ79518.1"/>
    <property type="molecule type" value="Genomic_DNA"/>
</dbReference>
<dbReference type="RefSeq" id="WP_206859256.1">
    <property type="nucleotide sequence ID" value="NZ_CP147250.1"/>
</dbReference>
<reference evidence="1 2" key="1">
    <citation type="submission" date="2024-03" db="EMBL/GenBank/DDBJ databases">
        <title>The Genome Sequence of Enterococcus sp. DIV1094.</title>
        <authorList>
            <consortium name="The Broad Institute Genomics Platform"/>
            <consortium name="The Broad Institute Microbial Omics Core"/>
            <consortium name="The Broad Institute Genomic Center for Infectious Diseases"/>
            <person name="Earl A."/>
            <person name="Manson A."/>
            <person name="Gilmore M."/>
            <person name="Schwartman J."/>
            <person name="Shea T."/>
            <person name="Abouelleil A."/>
            <person name="Cao P."/>
            <person name="Chapman S."/>
            <person name="Cusick C."/>
            <person name="Young S."/>
            <person name="Neafsey D."/>
            <person name="Nusbaum C."/>
            <person name="Birren B."/>
        </authorList>
    </citation>
    <scope>NUCLEOTIDE SEQUENCE [LARGE SCALE GENOMIC DNA]</scope>
    <source>
        <strain evidence="1 2">DIV1094</strain>
    </source>
</reference>
<dbReference type="Proteomes" id="UP000664360">
    <property type="component" value="Chromosome"/>
</dbReference>